<accession>A0ABV7HLB2</accession>
<organism evidence="2 3">
    <name type="scientific">Litoribrevibacter euphylliae</name>
    <dbReference type="NCBI Taxonomy" id="1834034"/>
    <lineage>
        <taxon>Bacteria</taxon>
        <taxon>Pseudomonadati</taxon>
        <taxon>Pseudomonadota</taxon>
        <taxon>Gammaproteobacteria</taxon>
        <taxon>Oceanospirillales</taxon>
        <taxon>Oceanospirillaceae</taxon>
        <taxon>Litoribrevibacter</taxon>
    </lineage>
</organism>
<name>A0ABV7HLB2_9GAMM</name>
<dbReference type="RefSeq" id="WP_386723416.1">
    <property type="nucleotide sequence ID" value="NZ_JBHRSZ010000010.1"/>
</dbReference>
<feature type="signal peptide" evidence="1">
    <location>
        <begin position="1"/>
        <end position="18"/>
    </location>
</feature>
<reference evidence="3" key="1">
    <citation type="journal article" date="2019" name="Int. J. Syst. Evol. Microbiol.">
        <title>The Global Catalogue of Microorganisms (GCM) 10K type strain sequencing project: providing services to taxonomists for standard genome sequencing and annotation.</title>
        <authorList>
            <consortium name="The Broad Institute Genomics Platform"/>
            <consortium name="The Broad Institute Genome Sequencing Center for Infectious Disease"/>
            <person name="Wu L."/>
            <person name="Ma J."/>
        </authorList>
    </citation>
    <scope>NUCLEOTIDE SEQUENCE [LARGE SCALE GENOMIC DNA]</scope>
    <source>
        <strain evidence="3">KCTC 52438</strain>
    </source>
</reference>
<evidence type="ECO:0000256" key="1">
    <source>
        <dbReference type="SAM" id="SignalP"/>
    </source>
</evidence>
<protein>
    <submittedName>
        <fullName evidence="2">DUF945 family protein</fullName>
    </submittedName>
</protein>
<evidence type="ECO:0000313" key="2">
    <source>
        <dbReference type="EMBL" id="MFC3153493.1"/>
    </source>
</evidence>
<dbReference type="Proteomes" id="UP001595476">
    <property type="component" value="Unassembled WGS sequence"/>
</dbReference>
<keyword evidence="1" id="KW-0732">Signal</keyword>
<dbReference type="Pfam" id="PF06097">
    <property type="entry name" value="DUF945"/>
    <property type="match status" value="1"/>
</dbReference>
<dbReference type="InterPro" id="IPR010352">
    <property type="entry name" value="DUF945"/>
</dbReference>
<sequence length="447" mass="48507">MKKALLASAIIVSAGAAASPWIMGSVAEQQFSQAYEALKAQENQIVTLSESSFERGYTTSKAKFTLNYSFPDNEIPPFALVFESSVQHTPIATNESGTYFFEITSEDSVYLENISKEAQATIDQYLGGKLFTGYSHVNLFGTGTTALSSQAIDYKDEVAGVYAQVAPVTLSIEGNFLEEFGTLQLSIENSNFESPEAKFSIYGTTLDASFDKHESGLTVGSSAFNINEINALTPTGPLKLTNANISSNVDVVDNKFNNHATFSIESIESMLPVHAVRYEIDFNGVSQEAMTLLEELNDKAEAFETAALEADPIFGELINATLQPGLELNQEVEISAFDGKLFADLDVLFTGIEGVELDALANPELAPKAIKANFVARADNEAIFKTPAAPMIAEYVQQGLIKQTDTEVSTEIKLVDGVLTINEQEIPLEQVMQLVLMSMAAEEQNIQ</sequence>
<evidence type="ECO:0000313" key="3">
    <source>
        <dbReference type="Proteomes" id="UP001595476"/>
    </source>
</evidence>
<keyword evidence="3" id="KW-1185">Reference proteome</keyword>
<feature type="chain" id="PRO_5046123476" evidence="1">
    <location>
        <begin position="19"/>
        <end position="447"/>
    </location>
</feature>
<proteinExistence type="predicted"/>
<gene>
    <name evidence="2" type="ORF">ACFOEK_20810</name>
</gene>
<dbReference type="EMBL" id="JBHRSZ010000010">
    <property type="protein sequence ID" value="MFC3153493.1"/>
    <property type="molecule type" value="Genomic_DNA"/>
</dbReference>
<comment type="caution">
    <text evidence="2">The sequence shown here is derived from an EMBL/GenBank/DDBJ whole genome shotgun (WGS) entry which is preliminary data.</text>
</comment>